<keyword evidence="2" id="KW-1185">Reference proteome</keyword>
<evidence type="ECO:0000313" key="3">
    <source>
        <dbReference type="WBParaSite" id="EN70_2593"/>
    </source>
</evidence>
<evidence type="ECO:0000256" key="1">
    <source>
        <dbReference type="SAM" id="Phobius"/>
    </source>
</evidence>
<reference evidence="3" key="2">
    <citation type="submission" date="2016-11" db="UniProtKB">
        <authorList>
            <consortium name="WormBaseParasite"/>
        </authorList>
    </citation>
    <scope>IDENTIFICATION</scope>
</reference>
<organism evidence="2 3">
    <name type="scientific">Loa loa</name>
    <name type="common">Eye worm</name>
    <name type="synonym">Filaria loa</name>
    <dbReference type="NCBI Taxonomy" id="7209"/>
    <lineage>
        <taxon>Eukaryota</taxon>
        <taxon>Metazoa</taxon>
        <taxon>Ecdysozoa</taxon>
        <taxon>Nematoda</taxon>
        <taxon>Chromadorea</taxon>
        <taxon>Rhabditida</taxon>
        <taxon>Spirurina</taxon>
        <taxon>Spiruromorpha</taxon>
        <taxon>Filarioidea</taxon>
        <taxon>Onchocercidae</taxon>
        <taxon>Loa</taxon>
    </lineage>
</organism>
<dbReference type="Proteomes" id="UP000095285">
    <property type="component" value="Unassembled WGS sequence"/>
</dbReference>
<feature type="transmembrane region" description="Helical" evidence="1">
    <location>
        <begin position="66"/>
        <end position="93"/>
    </location>
</feature>
<dbReference type="WBParaSite" id="EN70_2593">
    <property type="protein sequence ID" value="EN70_2593"/>
    <property type="gene ID" value="EN70_2593"/>
</dbReference>
<keyword evidence="1" id="KW-1133">Transmembrane helix</keyword>
<evidence type="ECO:0000313" key="2">
    <source>
        <dbReference type="Proteomes" id="UP000095285"/>
    </source>
</evidence>
<accession>A0A1I7VHF4</accession>
<keyword evidence="1" id="KW-0812">Transmembrane</keyword>
<name>A0A1I7VHF4_LOALO</name>
<feature type="transmembrane region" description="Helical" evidence="1">
    <location>
        <begin position="20"/>
        <end position="46"/>
    </location>
</feature>
<dbReference type="AlphaFoldDB" id="A0A1I7VHF4"/>
<sequence>MFIDYLKSNLPSRNHTTPQYYTCFGRVHVQIALQLIIIVTFAWDIFRWIDFIANQGVTFAIRLNALIYAISPLTFALMLIWVIRVLFACYVYFNDRKKAELNFPIVTIQNSGPVTGVTITSSTDPSNVPTTTTTMACMPTNSISSTTFLNPNFTLQDENGDAEKQQ</sequence>
<protein>
    <submittedName>
        <fullName evidence="3">Uncharacterized protein</fullName>
    </submittedName>
</protein>
<keyword evidence="1" id="KW-0472">Membrane</keyword>
<reference evidence="2" key="1">
    <citation type="submission" date="2012-04" db="EMBL/GenBank/DDBJ databases">
        <title>The Genome Sequence of Loa loa.</title>
        <authorList>
            <consortium name="The Broad Institute Genome Sequencing Platform"/>
            <consortium name="Broad Institute Genome Sequencing Center for Infectious Disease"/>
            <person name="Nutman T.B."/>
            <person name="Fink D.L."/>
            <person name="Russ C."/>
            <person name="Young S."/>
            <person name="Zeng Q."/>
            <person name="Gargeya S."/>
            <person name="Alvarado L."/>
            <person name="Berlin A."/>
            <person name="Chapman S.B."/>
            <person name="Chen Z."/>
            <person name="Freedman E."/>
            <person name="Gellesch M."/>
            <person name="Goldberg J."/>
            <person name="Griggs A."/>
            <person name="Gujja S."/>
            <person name="Heilman E.R."/>
            <person name="Heiman D."/>
            <person name="Howarth C."/>
            <person name="Mehta T."/>
            <person name="Neiman D."/>
            <person name="Pearson M."/>
            <person name="Roberts A."/>
            <person name="Saif S."/>
            <person name="Shea T."/>
            <person name="Shenoy N."/>
            <person name="Sisk P."/>
            <person name="Stolte C."/>
            <person name="Sykes S."/>
            <person name="White J."/>
            <person name="Yandava C."/>
            <person name="Haas B."/>
            <person name="Henn M.R."/>
            <person name="Nusbaum C."/>
            <person name="Birren B."/>
        </authorList>
    </citation>
    <scope>NUCLEOTIDE SEQUENCE [LARGE SCALE GENOMIC DNA]</scope>
</reference>
<proteinExistence type="predicted"/>
<dbReference type="STRING" id="7209.A0A1I7VHF4"/>